<evidence type="ECO:0000313" key="1">
    <source>
        <dbReference type="EMBL" id="KAJ8394459.1"/>
    </source>
</evidence>
<dbReference type="Proteomes" id="UP001221898">
    <property type="component" value="Unassembled WGS sequence"/>
</dbReference>
<evidence type="ECO:0000313" key="2">
    <source>
        <dbReference type="Proteomes" id="UP001221898"/>
    </source>
</evidence>
<dbReference type="AlphaFoldDB" id="A0AAD7S1X7"/>
<keyword evidence="2" id="KW-1185">Reference proteome</keyword>
<proteinExistence type="predicted"/>
<sequence length="188" mass="20124">MGSMLPLTAGQLARILVEPFRKDAGSIPLPAHHRKAVPLGQVFECWFRGPIACSMWVSDGRAVLASAEMGGMESRFPPRAEPPTQSMGVTGEFRGGVEKQRGIDSAFKALPLSSSTALNLMLVSVCGTDRGTVNLSLAHGAVESVCSYITTRSHAQTDQRSGARLCAEDVDRSGVMYSVLSGREVCRR</sequence>
<dbReference type="EMBL" id="JAINUG010000126">
    <property type="protein sequence ID" value="KAJ8394459.1"/>
    <property type="molecule type" value="Genomic_DNA"/>
</dbReference>
<reference evidence="1" key="1">
    <citation type="journal article" date="2023" name="Science">
        <title>Genome structures resolve the early diversification of teleost fishes.</title>
        <authorList>
            <person name="Parey E."/>
            <person name="Louis A."/>
            <person name="Montfort J."/>
            <person name="Bouchez O."/>
            <person name="Roques C."/>
            <person name="Iampietro C."/>
            <person name="Lluch J."/>
            <person name="Castinel A."/>
            <person name="Donnadieu C."/>
            <person name="Desvignes T."/>
            <person name="Floi Bucao C."/>
            <person name="Jouanno E."/>
            <person name="Wen M."/>
            <person name="Mejri S."/>
            <person name="Dirks R."/>
            <person name="Jansen H."/>
            <person name="Henkel C."/>
            <person name="Chen W.J."/>
            <person name="Zahm M."/>
            <person name="Cabau C."/>
            <person name="Klopp C."/>
            <person name="Thompson A.W."/>
            <person name="Robinson-Rechavi M."/>
            <person name="Braasch I."/>
            <person name="Lecointre G."/>
            <person name="Bobe J."/>
            <person name="Postlethwait J.H."/>
            <person name="Berthelot C."/>
            <person name="Roest Crollius H."/>
            <person name="Guiguen Y."/>
        </authorList>
    </citation>
    <scope>NUCLEOTIDE SEQUENCE</scope>
    <source>
        <strain evidence="1">NC1722</strain>
    </source>
</reference>
<accession>A0AAD7S1X7</accession>
<name>A0AAD7S1X7_9TELE</name>
<protein>
    <submittedName>
        <fullName evidence="1">Uncharacterized protein</fullName>
    </submittedName>
</protein>
<organism evidence="1 2">
    <name type="scientific">Aldrovandia affinis</name>
    <dbReference type="NCBI Taxonomy" id="143900"/>
    <lineage>
        <taxon>Eukaryota</taxon>
        <taxon>Metazoa</taxon>
        <taxon>Chordata</taxon>
        <taxon>Craniata</taxon>
        <taxon>Vertebrata</taxon>
        <taxon>Euteleostomi</taxon>
        <taxon>Actinopterygii</taxon>
        <taxon>Neopterygii</taxon>
        <taxon>Teleostei</taxon>
        <taxon>Notacanthiformes</taxon>
        <taxon>Halosauridae</taxon>
        <taxon>Aldrovandia</taxon>
    </lineage>
</organism>
<comment type="caution">
    <text evidence="1">The sequence shown here is derived from an EMBL/GenBank/DDBJ whole genome shotgun (WGS) entry which is preliminary data.</text>
</comment>
<gene>
    <name evidence="1" type="ORF">AAFF_G00046700</name>
</gene>